<keyword evidence="2" id="KW-0963">Cytoplasm</keyword>
<dbReference type="GO" id="GO:0005737">
    <property type="term" value="C:cytoplasm"/>
    <property type="evidence" value="ECO:0007669"/>
    <property type="project" value="UniProtKB-SubCell"/>
</dbReference>
<dbReference type="CDD" id="cd04458">
    <property type="entry name" value="CSP_CDS"/>
    <property type="match status" value="1"/>
</dbReference>
<feature type="compositionally biased region" description="Basic and acidic residues" evidence="3">
    <location>
        <begin position="114"/>
        <end position="140"/>
    </location>
</feature>
<reference evidence="5" key="1">
    <citation type="submission" date="2022-01" db="EMBL/GenBank/DDBJ databases">
        <authorList>
            <person name="Braso-Vives M."/>
        </authorList>
    </citation>
    <scope>NUCLEOTIDE SEQUENCE</scope>
</reference>
<evidence type="ECO:0000256" key="1">
    <source>
        <dbReference type="ARBA" id="ARBA00004496"/>
    </source>
</evidence>
<dbReference type="InterPro" id="IPR002059">
    <property type="entry name" value="CSP_DNA-bd"/>
</dbReference>
<dbReference type="PANTHER" id="PTHR46109:SF1">
    <property type="entry name" value="PROTEIN LIN-28 HOMOLOG"/>
    <property type="match status" value="1"/>
</dbReference>
<gene>
    <name evidence="5" type="primary">Hypp34</name>
    <name evidence="5" type="ORF">BLAG_LOCUS73</name>
</gene>
<feature type="domain" description="CSD" evidence="4">
    <location>
        <begin position="199"/>
        <end position="266"/>
    </location>
</feature>
<sequence>MPSEVNDLIWGHQVFSAAMATLNTWAREFRKQWREQELGNVLGMCSRQKNVPWRLVIVWPGQWPDIQTTRYARGRCSVQLAQINSYNGSRAQRGTGGSGKVAGGPVCDTAPQDGSHKGKVAAEGKINAERDGTKQRESGKCTRAPYGSRDGETTGVPTEDIVQQRAEKAPVKPRSAATVQHGVMASGGAEDPEEGSDYSGSGVCKWFDVSKGFGFITPDGGGDDIFVYQPDQKADDNALSMARGNAPAVGPHTSPKPSVHGEKFSRL</sequence>
<feature type="region of interest" description="Disordered" evidence="3">
    <location>
        <begin position="236"/>
        <end position="267"/>
    </location>
</feature>
<dbReference type="GO" id="GO:0003729">
    <property type="term" value="F:mRNA binding"/>
    <property type="evidence" value="ECO:0007669"/>
    <property type="project" value="TreeGrafter"/>
</dbReference>
<feature type="region of interest" description="Disordered" evidence="3">
    <location>
        <begin position="89"/>
        <end position="157"/>
    </location>
</feature>
<dbReference type="Proteomes" id="UP000838412">
    <property type="component" value="Chromosome 1"/>
</dbReference>
<evidence type="ECO:0000313" key="5">
    <source>
        <dbReference type="EMBL" id="CAH1224924.1"/>
    </source>
</evidence>
<dbReference type="EMBL" id="OV696686">
    <property type="protein sequence ID" value="CAH1224924.1"/>
    <property type="molecule type" value="Genomic_DNA"/>
</dbReference>
<dbReference type="InterPro" id="IPR012340">
    <property type="entry name" value="NA-bd_OB-fold"/>
</dbReference>
<dbReference type="GO" id="GO:0005634">
    <property type="term" value="C:nucleus"/>
    <property type="evidence" value="ECO:0007669"/>
    <property type="project" value="TreeGrafter"/>
</dbReference>
<protein>
    <submittedName>
        <fullName evidence="5">Hypp34 protein</fullName>
    </submittedName>
</protein>
<name>A0A8J9VRN2_BRALA</name>
<accession>A0A8J9VRN2</accession>
<proteinExistence type="predicted"/>
<dbReference type="Gene3D" id="2.40.50.140">
    <property type="entry name" value="Nucleic acid-binding proteins"/>
    <property type="match status" value="1"/>
</dbReference>
<evidence type="ECO:0000256" key="2">
    <source>
        <dbReference type="ARBA" id="ARBA00022490"/>
    </source>
</evidence>
<dbReference type="AlphaFoldDB" id="A0A8J9VRN2"/>
<dbReference type="PANTHER" id="PTHR46109">
    <property type="entry name" value="PROTEIN LIN-28"/>
    <property type="match status" value="1"/>
</dbReference>
<comment type="subcellular location">
    <subcellularLocation>
        <location evidence="1">Cytoplasm</location>
    </subcellularLocation>
</comment>
<dbReference type="SUPFAM" id="SSF50249">
    <property type="entry name" value="Nucleic acid-binding proteins"/>
    <property type="match status" value="1"/>
</dbReference>
<dbReference type="OrthoDB" id="422005at2759"/>
<evidence type="ECO:0000259" key="4">
    <source>
        <dbReference type="PROSITE" id="PS51857"/>
    </source>
</evidence>
<evidence type="ECO:0000313" key="6">
    <source>
        <dbReference type="Proteomes" id="UP000838412"/>
    </source>
</evidence>
<dbReference type="SMART" id="SM00357">
    <property type="entry name" value="CSP"/>
    <property type="match status" value="1"/>
</dbReference>
<dbReference type="PROSITE" id="PS51857">
    <property type="entry name" value="CSD_2"/>
    <property type="match status" value="1"/>
</dbReference>
<dbReference type="Pfam" id="PF00313">
    <property type="entry name" value="CSD"/>
    <property type="match status" value="1"/>
</dbReference>
<dbReference type="InterPro" id="IPR051373">
    <property type="entry name" value="Lin-28_RNA-binding"/>
</dbReference>
<keyword evidence="6" id="KW-1185">Reference proteome</keyword>
<evidence type="ECO:0000256" key="3">
    <source>
        <dbReference type="SAM" id="MobiDB-lite"/>
    </source>
</evidence>
<dbReference type="GO" id="GO:0031054">
    <property type="term" value="P:pre-miRNA processing"/>
    <property type="evidence" value="ECO:0007669"/>
    <property type="project" value="TreeGrafter"/>
</dbReference>
<dbReference type="InterPro" id="IPR011129">
    <property type="entry name" value="CSD"/>
</dbReference>
<organism evidence="5 6">
    <name type="scientific">Branchiostoma lanceolatum</name>
    <name type="common">Common lancelet</name>
    <name type="synonym">Amphioxus lanceolatum</name>
    <dbReference type="NCBI Taxonomy" id="7740"/>
    <lineage>
        <taxon>Eukaryota</taxon>
        <taxon>Metazoa</taxon>
        <taxon>Chordata</taxon>
        <taxon>Cephalochordata</taxon>
        <taxon>Leptocardii</taxon>
        <taxon>Amphioxiformes</taxon>
        <taxon>Branchiostomatidae</taxon>
        <taxon>Branchiostoma</taxon>
    </lineage>
</organism>